<evidence type="ECO:0000259" key="6">
    <source>
        <dbReference type="Pfam" id="PF02465"/>
    </source>
</evidence>
<proteinExistence type="inferred from homology"/>
<organism evidence="8 9">
    <name type="scientific">Marinobacter nauticus</name>
    <name type="common">Marinobacter hydrocarbonoclasticus</name>
    <name type="synonym">Marinobacter aquaeolei</name>
    <dbReference type="NCBI Taxonomy" id="2743"/>
    <lineage>
        <taxon>Bacteria</taxon>
        <taxon>Pseudomonadati</taxon>
        <taxon>Pseudomonadota</taxon>
        <taxon>Gammaproteobacteria</taxon>
        <taxon>Pseudomonadales</taxon>
        <taxon>Marinobacteraceae</taxon>
        <taxon>Marinobacter</taxon>
    </lineage>
</organism>
<evidence type="ECO:0000313" key="8">
    <source>
        <dbReference type="EMBL" id="RCW71170.1"/>
    </source>
</evidence>
<evidence type="ECO:0000256" key="1">
    <source>
        <dbReference type="ARBA" id="ARBA00009764"/>
    </source>
</evidence>
<comment type="subcellular location">
    <subcellularLocation>
        <location evidence="5">Secreted</location>
    </subcellularLocation>
    <subcellularLocation>
        <location evidence="5">Bacterial flagellum</location>
    </subcellularLocation>
</comment>
<keyword evidence="3" id="KW-0175">Coiled coil</keyword>
<dbReference type="GO" id="GO:0009424">
    <property type="term" value="C:bacterial-type flagellum hook"/>
    <property type="evidence" value="ECO:0007669"/>
    <property type="project" value="UniProtKB-UniRule"/>
</dbReference>
<keyword evidence="8" id="KW-0282">Flagellum</keyword>
<feature type="domain" description="Flagellar hook-associated protein 2 N-terminal" evidence="6">
    <location>
        <begin position="11"/>
        <end position="109"/>
    </location>
</feature>
<keyword evidence="8" id="KW-0966">Cell projection</keyword>
<accession>A0A368XSY8</accession>
<dbReference type="InterPro" id="IPR040026">
    <property type="entry name" value="FliD"/>
</dbReference>
<dbReference type="InterPro" id="IPR010809">
    <property type="entry name" value="FliD_C"/>
</dbReference>
<gene>
    <name evidence="8" type="ORF">DET61_104328</name>
</gene>
<dbReference type="Proteomes" id="UP000253647">
    <property type="component" value="Unassembled WGS sequence"/>
</dbReference>
<dbReference type="Pfam" id="PF02465">
    <property type="entry name" value="FliD_N"/>
    <property type="match status" value="1"/>
</dbReference>
<dbReference type="GO" id="GO:0071973">
    <property type="term" value="P:bacterial-type flagellum-dependent cell motility"/>
    <property type="evidence" value="ECO:0007669"/>
    <property type="project" value="TreeGrafter"/>
</dbReference>
<comment type="caution">
    <text evidence="8">The sequence shown here is derived from an EMBL/GenBank/DDBJ whole genome shotgun (WGS) entry which is preliminary data.</text>
</comment>
<dbReference type="EMBL" id="QPJI01000004">
    <property type="protein sequence ID" value="RCW71170.1"/>
    <property type="molecule type" value="Genomic_DNA"/>
</dbReference>
<sequence length="468" mass="48768">MASITSLGAGSGIFSNDLVAQLVNAERKPAEIRLDQRQQTTQSKISAYGALRSALEALRSPMETLSSPEGLRAFSASSSNEGVAGVSIDPAFASRGSYSLNVTQLAQAQSLASQEFADRDATAIGSGTLTFNVGGVATDIVIDDSNNTLEGMASAINDANAGVSAGIVDTGNGYRLVLSSDETGTENKIQVSVSGDSDGSDIDTGGLSGFAYDGGTSNLTEMVEARDAKLEVNGIAITRSSNTVEGVVDGVTLDLKSAGTASVNIARDADAVAGRVQEFVDKFNTLQDVIRRFSGFNSESGQGGVLSGDSTIRSIQSDLRGLLTTIPEGLEGSPVRMLADIGIATDPNTGKLEFDQSDFKEQLESNPGPVSALFAEQDGVKGIAGQTLDRLEAFLSSSGALSNRTDGLNKTLSEIQDQRDQLDMRIASYEERLIKQFSAADSLIAQIQSTGNYVSQQLAAIAPKSSQD</sequence>
<evidence type="ECO:0000256" key="2">
    <source>
        <dbReference type="ARBA" id="ARBA00011255"/>
    </source>
</evidence>
<name>A0A368XSY8_MARNT</name>
<reference evidence="8 9" key="1">
    <citation type="submission" date="2018-07" db="EMBL/GenBank/DDBJ databases">
        <title>Freshwater and sediment microbial communities from various areas in North America, analyzing microbe dynamics in response to fracking.</title>
        <authorList>
            <person name="Lamendella R."/>
        </authorList>
    </citation>
    <scope>NUCLEOTIDE SEQUENCE [LARGE SCALE GENOMIC DNA]</scope>
    <source>
        <strain evidence="8 9">105B</strain>
    </source>
</reference>
<dbReference type="GO" id="GO:0005576">
    <property type="term" value="C:extracellular region"/>
    <property type="evidence" value="ECO:0007669"/>
    <property type="project" value="UniProtKB-SubCell"/>
</dbReference>
<evidence type="ECO:0000256" key="4">
    <source>
        <dbReference type="ARBA" id="ARBA00023143"/>
    </source>
</evidence>
<comment type="function">
    <text evidence="5">Required for morphogenesis and for the elongation of the flagellar filament by facilitating polymerization of the flagellin monomers at the tip of growing filament. Forms a capping structure, which prevents flagellin subunits (transported through the central channel of the flagellum) from leaking out without polymerization at the distal end.</text>
</comment>
<dbReference type="PANTHER" id="PTHR30288">
    <property type="entry name" value="FLAGELLAR CAP/ASSEMBLY PROTEIN FLID"/>
    <property type="match status" value="1"/>
</dbReference>
<evidence type="ECO:0000313" key="9">
    <source>
        <dbReference type="Proteomes" id="UP000253647"/>
    </source>
</evidence>
<dbReference type="Pfam" id="PF07195">
    <property type="entry name" value="FliD_C"/>
    <property type="match status" value="1"/>
</dbReference>
<dbReference type="PANTHER" id="PTHR30288:SF0">
    <property type="entry name" value="FLAGELLAR HOOK-ASSOCIATED PROTEIN 2"/>
    <property type="match status" value="1"/>
</dbReference>
<keyword evidence="8" id="KW-0969">Cilium</keyword>
<dbReference type="GO" id="GO:0009421">
    <property type="term" value="C:bacterial-type flagellum filament cap"/>
    <property type="evidence" value="ECO:0007669"/>
    <property type="project" value="InterPro"/>
</dbReference>
<evidence type="ECO:0000256" key="3">
    <source>
        <dbReference type="ARBA" id="ARBA00023054"/>
    </source>
</evidence>
<protein>
    <recommendedName>
        <fullName evidence="5">Flagellar hook-associated protein 2</fullName>
        <shortName evidence="5">HAP2</shortName>
    </recommendedName>
    <alternativeName>
        <fullName evidence="5">Flagellar cap protein</fullName>
    </alternativeName>
</protein>
<comment type="similarity">
    <text evidence="1 5">Belongs to the FliD family.</text>
</comment>
<comment type="subunit">
    <text evidence="2 5">Homopentamer.</text>
</comment>
<keyword evidence="5" id="KW-0964">Secreted</keyword>
<evidence type="ECO:0000259" key="7">
    <source>
        <dbReference type="Pfam" id="PF07195"/>
    </source>
</evidence>
<feature type="domain" description="Flagellar hook-associated protein 2 C-terminal" evidence="7">
    <location>
        <begin position="225"/>
        <end position="448"/>
    </location>
</feature>
<dbReference type="GO" id="GO:0007155">
    <property type="term" value="P:cell adhesion"/>
    <property type="evidence" value="ECO:0007669"/>
    <property type="project" value="InterPro"/>
</dbReference>
<dbReference type="RefSeq" id="WP_114434272.1">
    <property type="nucleotide sequence ID" value="NZ_QPJI01000004.1"/>
</dbReference>
<keyword evidence="4 5" id="KW-0975">Bacterial flagellum</keyword>
<evidence type="ECO:0000256" key="5">
    <source>
        <dbReference type="RuleBase" id="RU362066"/>
    </source>
</evidence>
<dbReference type="AlphaFoldDB" id="A0A368XSY8"/>
<dbReference type="InterPro" id="IPR003481">
    <property type="entry name" value="FliD_N"/>
</dbReference>